<dbReference type="SUPFAM" id="SSF55729">
    <property type="entry name" value="Acyl-CoA N-acyltransferases (Nat)"/>
    <property type="match status" value="1"/>
</dbReference>
<dbReference type="RefSeq" id="WP_216634389.1">
    <property type="nucleotide sequence ID" value="NZ_BMIO01000002.1"/>
</dbReference>
<dbReference type="InterPro" id="IPR016181">
    <property type="entry name" value="Acyl_CoA_acyltransferase"/>
</dbReference>
<dbReference type="Proteomes" id="UP000598997">
    <property type="component" value="Unassembled WGS sequence"/>
</dbReference>
<evidence type="ECO:0000313" key="3">
    <source>
        <dbReference type="Proteomes" id="UP000598997"/>
    </source>
</evidence>
<dbReference type="PROSITE" id="PS51186">
    <property type="entry name" value="GNAT"/>
    <property type="match status" value="1"/>
</dbReference>
<dbReference type="EMBL" id="BMIO01000002">
    <property type="protein sequence ID" value="GGD36018.1"/>
    <property type="molecule type" value="Genomic_DNA"/>
</dbReference>
<dbReference type="AlphaFoldDB" id="A0A916Y9C7"/>
<dbReference type="Gene3D" id="3.40.630.30">
    <property type="match status" value="1"/>
</dbReference>
<reference evidence="2 3" key="1">
    <citation type="journal article" date="2014" name="Int. J. Syst. Evol. Microbiol.">
        <title>Complete genome sequence of Corynebacterium casei LMG S-19264T (=DSM 44701T), isolated from a smear-ripened cheese.</title>
        <authorList>
            <consortium name="US DOE Joint Genome Institute (JGI-PGF)"/>
            <person name="Walter F."/>
            <person name="Albersmeier A."/>
            <person name="Kalinowski J."/>
            <person name="Ruckert C."/>
        </authorList>
    </citation>
    <scope>NUCLEOTIDE SEQUENCE [LARGE SCALE GENOMIC DNA]</scope>
    <source>
        <strain evidence="2 3">CGMCC 1.15358</strain>
    </source>
</reference>
<comment type="caution">
    <text evidence="2">The sequence shown here is derived from an EMBL/GenBank/DDBJ whole genome shotgun (WGS) entry which is preliminary data.</text>
</comment>
<dbReference type="Pfam" id="PF13527">
    <property type="entry name" value="Acetyltransf_9"/>
    <property type="match status" value="1"/>
</dbReference>
<evidence type="ECO:0000259" key="1">
    <source>
        <dbReference type="PROSITE" id="PS51186"/>
    </source>
</evidence>
<sequence length="175" mass="18675">MINLRPECESDRGAIAAVITAAFAEAEHSGGNEAQIVERLRADGDLSVSLVAIEGREIVGHVAVSRVVIDGKDRRFGHWFGLGPVSVLPIRQKEGIGAMLIDLALETVAARGAYGCVVLGDPEYYRRFGFRAGLGPTFPGAPDDFFMALPMAGRVPEGETRYAPAFYQAHSAATS</sequence>
<gene>
    <name evidence="2" type="ORF">GCM10010989_07660</name>
</gene>
<dbReference type="CDD" id="cd04301">
    <property type="entry name" value="NAT_SF"/>
    <property type="match status" value="1"/>
</dbReference>
<accession>A0A916Y9C7</accession>
<name>A0A916Y9C7_9SPHN</name>
<organism evidence="2 3">
    <name type="scientific">Croceicoccus pelagius</name>
    <dbReference type="NCBI Taxonomy" id="1703341"/>
    <lineage>
        <taxon>Bacteria</taxon>
        <taxon>Pseudomonadati</taxon>
        <taxon>Pseudomonadota</taxon>
        <taxon>Alphaproteobacteria</taxon>
        <taxon>Sphingomonadales</taxon>
        <taxon>Erythrobacteraceae</taxon>
        <taxon>Croceicoccus</taxon>
    </lineage>
</organism>
<proteinExistence type="predicted"/>
<evidence type="ECO:0000313" key="2">
    <source>
        <dbReference type="EMBL" id="GGD36018.1"/>
    </source>
</evidence>
<dbReference type="InterPro" id="IPR000182">
    <property type="entry name" value="GNAT_dom"/>
</dbReference>
<keyword evidence="3" id="KW-1185">Reference proteome</keyword>
<protein>
    <submittedName>
        <fullName evidence="2">N-acetyltransferase</fullName>
    </submittedName>
</protein>
<feature type="domain" description="N-acetyltransferase" evidence="1">
    <location>
        <begin position="2"/>
        <end position="152"/>
    </location>
</feature>
<dbReference type="GO" id="GO:0016747">
    <property type="term" value="F:acyltransferase activity, transferring groups other than amino-acyl groups"/>
    <property type="evidence" value="ECO:0007669"/>
    <property type="project" value="InterPro"/>
</dbReference>